<dbReference type="HAMAP" id="MF_01487">
    <property type="entry name" value="RecD"/>
    <property type="match status" value="1"/>
</dbReference>
<dbReference type="InterPro" id="IPR027785">
    <property type="entry name" value="UvrD-like_helicase_C"/>
</dbReference>
<keyword evidence="1 11" id="KW-0540">Nuclease</keyword>
<dbReference type="Gene3D" id="1.10.10.1020">
    <property type="entry name" value="RecBCD complex, subunit RecD, N-terminal domain"/>
    <property type="match status" value="1"/>
</dbReference>
<feature type="region of interest" description="Disordered" evidence="12">
    <location>
        <begin position="414"/>
        <end position="433"/>
    </location>
</feature>
<comment type="catalytic activity">
    <reaction evidence="11">
        <text>ATP + H2O = ADP + phosphate + H(+)</text>
        <dbReference type="Rhea" id="RHEA:13065"/>
        <dbReference type="ChEBI" id="CHEBI:15377"/>
        <dbReference type="ChEBI" id="CHEBI:15378"/>
        <dbReference type="ChEBI" id="CHEBI:30616"/>
        <dbReference type="ChEBI" id="CHEBI:43474"/>
        <dbReference type="ChEBI" id="CHEBI:456216"/>
        <dbReference type="EC" id="5.6.2.3"/>
    </reaction>
</comment>
<dbReference type="SUPFAM" id="SSF52540">
    <property type="entry name" value="P-loop containing nucleoside triphosphate hydrolases"/>
    <property type="match status" value="2"/>
</dbReference>
<gene>
    <name evidence="11 14" type="primary">recD</name>
    <name evidence="14" type="ORF">R69888_05908</name>
</gene>
<keyword evidence="10 11" id="KW-0413">Isomerase</keyword>
<feature type="domain" description="AAA+ ATPase" evidence="13">
    <location>
        <begin position="222"/>
        <end position="353"/>
    </location>
</feature>
<dbReference type="Pfam" id="PF21185">
    <property type="entry name" value="RecD_N"/>
    <property type="match status" value="1"/>
</dbReference>
<dbReference type="PANTHER" id="PTHR43788:SF6">
    <property type="entry name" value="DNA HELICASE B"/>
    <property type="match status" value="1"/>
</dbReference>
<evidence type="ECO:0000256" key="1">
    <source>
        <dbReference type="ARBA" id="ARBA00022722"/>
    </source>
</evidence>
<feature type="binding site" evidence="11">
    <location>
        <begin position="230"/>
        <end position="237"/>
    </location>
    <ligand>
        <name>ATP</name>
        <dbReference type="ChEBI" id="CHEBI:30616"/>
    </ligand>
</feature>
<comment type="miscellaneous">
    <text evidence="11">In the RecBCD complex, RecB has a slow 3'-5' helicase, an exonuclease activity and loads RecA onto ssDNA, RecD has a fast 5'-3' helicase activity, while RecC stimulates the ATPase and processivity of the RecB helicase and contributes to recognition of the Chi site.</text>
</comment>
<evidence type="ECO:0000256" key="6">
    <source>
        <dbReference type="ARBA" id="ARBA00022839"/>
    </source>
</evidence>
<feature type="compositionally biased region" description="Low complexity" evidence="12">
    <location>
        <begin position="165"/>
        <end position="183"/>
    </location>
</feature>
<dbReference type="SMART" id="SM00382">
    <property type="entry name" value="AAA"/>
    <property type="match status" value="1"/>
</dbReference>
<dbReference type="InterPro" id="IPR006344">
    <property type="entry name" value="RecD"/>
</dbReference>
<proteinExistence type="inferred from homology"/>
<dbReference type="GO" id="GO:0008854">
    <property type="term" value="F:exodeoxyribonuclease V activity"/>
    <property type="evidence" value="ECO:0007669"/>
    <property type="project" value="UniProtKB-EC"/>
</dbReference>
<dbReference type="EC" id="5.6.2.3" evidence="11"/>
<dbReference type="Pfam" id="PF13245">
    <property type="entry name" value="AAA_19"/>
    <property type="match status" value="1"/>
</dbReference>
<keyword evidence="3 11" id="KW-0227">DNA damage</keyword>
<dbReference type="RefSeq" id="WP_211615697.1">
    <property type="nucleotide sequence ID" value="NZ_CAJNBK010000026.1"/>
</dbReference>
<keyword evidence="5 11" id="KW-0347">Helicase</keyword>
<feature type="region of interest" description="Disordered" evidence="12">
    <location>
        <begin position="460"/>
        <end position="489"/>
    </location>
</feature>
<comment type="caution">
    <text evidence="14">The sequence shown here is derived from an EMBL/GenBank/DDBJ whole genome shotgun (WGS) entry which is preliminary data.</text>
</comment>
<keyword evidence="9 11" id="KW-0234">DNA repair</keyword>
<dbReference type="InterPro" id="IPR003593">
    <property type="entry name" value="AAA+_ATPase"/>
</dbReference>
<keyword evidence="4 11" id="KW-0378">Hydrolase</keyword>
<dbReference type="Pfam" id="PF13538">
    <property type="entry name" value="UvrD_C_2"/>
    <property type="match status" value="1"/>
</dbReference>
<protein>
    <recommendedName>
        <fullName evidence="11">RecBCD enzyme subunit RecD</fullName>
        <ecNumber evidence="11">5.6.2.3</ecNumber>
    </recommendedName>
    <alternativeName>
        <fullName evidence="11">DNA 5'-3' helicase subunit RecD</fullName>
    </alternativeName>
    <alternativeName>
        <fullName evidence="11">Exonuclease V subunit RecD</fullName>
        <shortName evidence="11">ExoV subunit RecD</shortName>
    </alternativeName>
    <alternativeName>
        <fullName evidence="11">Helicase/nuclease RecBCD subunit RecD</fullName>
    </alternativeName>
</protein>
<accession>A0ABN7MPU1</accession>
<dbReference type="InterPro" id="IPR027417">
    <property type="entry name" value="P-loop_NTPase"/>
</dbReference>
<dbReference type="InterPro" id="IPR041851">
    <property type="entry name" value="RecD_N_sf"/>
</dbReference>
<keyword evidence="7 11" id="KW-0067">ATP-binding</keyword>
<name>A0ABN7MPU1_9BURK</name>
<keyword evidence="8 11" id="KW-0238">DNA-binding</keyword>
<dbReference type="InterPro" id="IPR049550">
    <property type="entry name" value="RecD_N"/>
</dbReference>
<dbReference type="CDD" id="cd18809">
    <property type="entry name" value="SF1_C_RecD"/>
    <property type="match status" value="1"/>
</dbReference>
<comment type="similarity">
    <text evidence="11">Belongs to the RecD family.</text>
</comment>
<evidence type="ECO:0000256" key="10">
    <source>
        <dbReference type="ARBA" id="ARBA00023235"/>
    </source>
</evidence>
<evidence type="ECO:0000256" key="3">
    <source>
        <dbReference type="ARBA" id="ARBA00022763"/>
    </source>
</evidence>
<evidence type="ECO:0000256" key="7">
    <source>
        <dbReference type="ARBA" id="ARBA00022840"/>
    </source>
</evidence>
<keyword evidence="6 11" id="KW-0269">Exonuclease</keyword>
<reference evidence="14 15" key="1">
    <citation type="submission" date="2021-02" db="EMBL/GenBank/DDBJ databases">
        <authorList>
            <person name="Vanwijnsberghe S."/>
        </authorList>
    </citation>
    <scope>NUCLEOTIDE SEQUENCE [LARGE SCALE GENOMIC DNA]</scope>
    <source>
        <strain evidence="14 15">LMG 31837</strain>
    </source>
</reference>
<comment type="subunit">
    <text evidence="11">Heterotrimer of RecB, RecC and RecD. All subunits contribute to DNA-binding.</text>
</comment>
<dbReference type="EMBL" id="CAJNBK010000026">
    <property type="protein sequence ID" value="CAE6816547.1"/>
    <property type="molecule type" value="Genomic_DNA"/>
</dbReference>
<evidence type="ECO:0000256" key="9">
    <source>
        <dbReference type="ARBA" id="ARBA00023204"/>
    </source>
</evidence>
<evidence type="ECO:0000256" key="12">
    <source>
        <dbReference type="SAM" id="MobiDB-lite"/>
    </source>
</evidence>
<evidence type="ECO:0000313" key="15">
    <source>
        <dbReference type="Proteomes" id="UP000672526"/>
    </source>
</evidence>
<comment type="function">
    <text evidence="11">A helicase/nuclease that prepares dsDNA breaks (DSB) for recombinational DNA repair. Binds to DSBs and unwinds DNA via a highly rapid and processive ATP-dependent bidirectional helicase activity. Unwinds dsDNA until it encounters a Chi (crossover hotspot instigator) sequence from the 3' direction. Cuts ssDNA a few nucleotides 3' to the Chi site. The properties and activities of the enzyme are changed at Chi. The Chi-altered holoenzyme produces a long 3'-ssDNA overhang and facilitates RecA-binding to the ssDNA for homologous DNA recombination and repair. Holoenzyme degrades any linearized DNA that is unable to undergo homologous recombination. In the holoenzyme this subunit has ssDNA-dependent ATPase and 5'-3' helicase activity. When added to pre-assembled RecBC greatly stimulates nuclease activity and augments holoenzyme processivity. Negatively regulates the RecA-loading ability of RecBCD.</text>
</comment>
<evidence type="ECO:0000256" key="11">
    <source>
        <dbReference type="HAMAP-Rule" id="MF_01487"/>
    </source>
</evidence>
<evidence type="ECO:0000259" key="13">
    <source>
        <dbReference type="SMART" id="SM00382"/>
    </source>
</evidence>
<evidence type="ECO:0000313" key="14">
    <source>
        <dbReference type="EMBL" id="CAE6816547.1"/>
    </source>
</evidence>
<evidence type="ECO:0000256" key="5">
    <source>
        <dbReference type="ARBA" id="ARBA00022806"/>
    </source>
</evidence>
<dbReference type="Gene3D" id="3.40.50.300">
    <property type="entry name" value="P-loop containing nucleotide triphosphate hydrolases"/>
    <property type="match status" value="3"/>
</dbReference>
<dbReference type="InterPro" id="IPR050534">
    <property type="entry name" value="Coronavir_polyprotein_1ab"/>
</dbReference>
<keyword evidence="15" id="KW-1185">Reference proteome</keyword>
<feature type="compositionally biased region" description="Low complexity" evidence="12">
    <location>
        <begin position="460"/>
        <end position="488"/>
    </location>
</feature>
<evidence type="ECO:0000256" key="4">
    <source>
        <dbReference type="ARBA" id="ARBA00022801"/>
    </source>
</evidence>
<dbReference type="Proteomes" id="UP000672526">
    <property type="component" value="Unassembled WGS sequence"/>
</dbReference>
<evidence type="ECO:0000256" key="2">
    <source>
        <dbReference type="ARBA" id="ARBA00022741"/>
    </source>
</evidence>
<organism evidence="14 15">
    <name type="scientific">Paraburkholderia haematera</name>
    <dbReference type="NCBI Taxonomy" id="2793077"/>
    <lineage>
        <taxon>Bacteria</taxon>
        <taxon>Pseudomonadati</taxon>
        <taxon>Pseudomonadota</taxon>
        <taxon>Betaproteobacteria</taxon>
        <taxon>Burkholderiales</taxon>
        <taxon>Burkholderiaceae</taxon>
        <taxon>Paraburkholderia</taxon>
    </lineage>
</organism>
<keyword evidence="2 11" id="KW-0547">Nucleotide-binding</keyword>
<dbReference type="CDD" id="cd17933">
    <property type="entry name" value="DEXSc_RecD-like"/>
    <property type="match status" value="1"/>
</dbReference>
<sequence length="765" mass="79610">MSTFERNSSAPPELDDIGVALPAPADFSTALAEGFARRIGMLARRGGGSGEAVKWAARAAFAASRATAEGHVCLPLAALARRFDASSAEVRAALFASGMASDGSESAAALRPLVIDRQGRLYLARYYDYERRLARSLVMHAGGGRVEGARVREHARDAVDANTRASAGSDADANANANANAGAGANADTTVQMLHERLLRYFGPPRDDEVDWQRVAAVMALSGQLTIVSGGPGTGKTTTVVGVLACLLDARADLRIALAAPTGKAAQRMQEALLARAGDLPPELAARLPQTSYTLHRLLGSGPGGRFRHHRDNPLPYDVVVIDEASMIDVAMAAHLLDAIAPQTRLVMLGDKDQLAAVEAGAVFAELSARPAFTHDGLQRIAEALGIEAARLSQALPGASGGVDQAHDDFFAHAGASDDFDTPPGDLFGDADARGAFDGLPGDDLFASSPVTAEGAALASSSGMAPASTSASGSGSGSGSASRSPSSAQNPLADSVVWLERNYRFGLESPIGRLSLAIRNGATAAALEVLRIDPVEPCAAALYEDTHATLAERTVARLAAGFAAYAELLAEALAADTPDPLPLFEALNRFRILCATRSGPRGVDQVNAAMAAQVRRSAGVTLAVGAQWFAGRPIMVTRNDYALGLFNGDIGIALPGAGGALRVYFRTGDGGLRAVSPAALPPHDTAFALTVHKSQGSEFEHAVLMLPSVFSRVLSRELVYTAITRARERVEVIGARAVLTQAIATPTQRDSGLAARIAEAWRSAR</sequence>
<evidence type="ECO:0000256" key="8">
    <source>
        <dbReference type="ARBA" id="ARBA00023125"/>
    </source>
</evidence>
<feature type="region of interest" description="Disordered" evidence="12">
    <location>
        <begin position="159"/>
        <end position="183"/>
    </location>
</feature>
<dbReference type="PANTHER" id="PTHR43788">
    <property type="entry name" value="DNA2/NAM7 HELICASE FAMILY MEMBER"/>
    <property type="match status" value="1"/>
</dbReference>